<evidence type="ECO:0000256" key="1">
    <source>
        <dbReference type="SAM" id="MobiDB-lite"/>
    </source>
</evidence>
<sequence length="368" mass="38269">MSLRACLVAVCAALLASQAAAYAPGICQPQCGSKRQYSDSNSLPGEACSDDGPCGALIFPGSDPQRNTTRCLEDFELTCDKQRGCAGCSLWHTVETCGTLQQTEECTDRPAFILLQAVEGDANTGLPCLTQNHWMLVPKVPCTGVESADPACTGRQGELWWSRAFAEATQSLNFSLAANATPWAVMAGSAVRRSQHQMHLRIDELATGLDTVQELERLAAAGLLSNNASEPTLIDSSETVGSLAAVFVPAPQTPEAIAQIVRPWATASTLAQAYPDNPHGVLLAPCLVPAADGSGEEEGFIVAAVFDTNSSEMQVEGDSCTDGGTPLPNVQPDASLSNSSGAASSSHRRGAAVTSLAAVAAALTHVLL</sequence>
<dbReference type="EMBL" id="LHPG02000009">
    <property type="protein sequence ID" value="PRW56202.1"/>
    <property type="molecule type" value="Genomic_DNA"/>
</dbReference>
<dbReference type="OrthoDB" id="572333at2759"/>
<gene>
    <name evidence="3" type="ORF">C2E21_5203</name>
</gene>
<comment type="caution">
    <text evidence="3">The sequence shown here is derived from an EMBL/GenBank/DDBJ whole genome shotgun (WGS) entry which is preliminary data.</text>
</comment>
<dbReference type="Proteomes" id="UP000239899">
    <property type="component" value="Unassembled WGS sequence"/>
</dbReference>
<organism evidence="3 4">
    <name type="scientific">Chlorella sorokiniana</name>
    <name type="common">Freshwater green alga</name>
    <dbReference type="NCBI Taxonomy" id="3076"/>
    <lineage>
        <taxon>Eukaryota</taxon>
        <taxon>Viridiplantae</taxon>
        <taxon>Chlorophyta</taxon>
        <taxon>core chlorophytes</taxon>
        <taxon>Trebouxiophyceae</taxon>
        <taxon>Chlorellales</taxon>
        <taxon>Chlorellaceae</taxon>
        <taxon>Chlorella clade</taxon>
        <taxon>Chlorella</taxon>
    </lineage>
</organism>
<protein>
    <submittedName>
        <fullName evidence="3">CDP-diacylglycerol diphosphatase</fullName>
    </submittedName>
</protein>
<evidence type="ECO:0000256" key="2">
    <source>
        <dbReference type="SAM" id="SignalP"/>
    </source>
</evidence>
<keyword evidence="2" id="KW-0732">Signal</keyword>
<dbReference type="AlphaFoldDB" id="A0A2P6TQB2"/>
<feature type="signal peptide" evidence="2">
    <location>
        <begin position="1"/>
        <end position="21"/>
    </location>
</feature>
<reference evidence="3 4" key="1">
    <citation type="journal article" date="2018" name="Plant J.">
        <title>Genome sequences of Chlorella sorokiniana UTEX 1602 and Micractinium conductrix SAG 241.80: implications to maltose excretion by a green alga.</title>
        <authorList>
            <person name="Arriola M.B."/>
            <person name="Velmurugan N."/>
            <person name="Zhang Y."/>
            <person name="Plunkett M.H."/>
            <person name="Hondzo H."/>
            <person name="Barney B.M."/>
        </authorList>
    </citation>
    <scope>NUCLEOTIDE SEQUENCE [LARGE SCALE GENOMIC DNA]</scope>
    <source>
        <strain evidence="4">UTEX 1602</strain>
    </source>
</reference>
<feature type="region of interest" description="Disordered" evidence="1">
    <location>
        <begin position="314"/>
        <end position="345"/>
    </location>
</feature>
<name>A0A2P6TQB2_CHLSO</name>
<evidence type="ECO:0000313" key="4">
    <source>
        <dbReference type="Proteomes" id="UP000239899"/>
    </source>
</evidence>
<keyword evidence="4" id="KW-1185">Reference proteome</keyword>
<dbReference type="Gene3D" id="3.30.428.30">
    <property type="entry name" value="HIT family - CDH-like"/>
    <property type="match status" value="1"/>
</dbReference>
<proteinExistence type="predicted"/>
<dbReference type="InterPro" id="IPR036265">
    <property type="entry name" value="HIT-like_sf"/>
</dbReference>
<accession>A0A2P6TQB2</accession>
<feature type="compositionally biased region" description="Low complexity" evidence="1">
    <location>
        <begin position="334"/>
        <end position="345"/>
    </location>
</feature>
<feature type="chain" id="PRO_5015167263" evidence="2">
    <location>
        <begin position="22"/>
        <end position="368"/>
    </location>
</feature>
<evidence type="ECO:0000313" key="3">
    <source>
        <dbReference type="EMBL" id="PRW56202.1"/>
    </source>
</evidence>